<evidence type="ECO:0000259" key="3">
    <source>
        <dbReference type="Pfam" id="PF02608"/>
    </source>
</evidence>
<evidence type="ECO:0000313" key="4">
    <source>
        <dbReference type="EMBL" id="OLP60257.1"/>
    </source>
</evidence>
<dbReference type="OrthoDB" id="9781639at2"/>
<evidence type="ECO:0000313" key="5">
    <source>
        <dbReference type="Proteomes" id="UP000186364"/>
    </source>
</evidence>
<name>A0A1Q9AXT9_9HYPH</name>
<keyword evidence="5" id="KW-1185">Reference proteome</keyword>
<dbReference type="Proteomes" id="UP000186364">
    <property type="component" value="Unassembled WGS sequence"/>
</dbReference>
<dbReference type="Pfam" id="PF02608">
    <property type="entry name" value="Bmp"/>
    <property type="match status" value="1"/>
</dbReference>
<protein>
    <submittedName>
        <fullName evidence="4">BMP family ABC transporter substrate-binding protein</fullName>
    </submittedName>
</protein>
<dbReference type="PROSITE" id="PS51318">
    <property type="entry name" value="TAT"/>
    <property type="match status" value="1"/>
</dbReference>
<dbReference type="GO" id="GO:0005886">
    <property type="term" value="C:plasma membrane"/>
    <property type="evidence" value="ECO:0007669"/>
    <property type="project" value="InterPro"/>
</dbReference>
<evidence type="ECO:0000256" key="1">
    <source>
        <dbReference type="ARBA" id="ARBA00022729"/>
    </source>
</evidence>
<feature type="domain" description="ABC transporter substrate-binding protein PnrA-like" evidence="3">
    <location>
        <begin position="48"/>
        <end position="295"/>
    </location>
</feature>
<dbReference type="RefSeq" id="WP_075627274.1">
    <property type="nucleotide sequence ID" value="NZ_FOAM01000001.1"/>
</dbReference>
<sequence>MIDLRTLSRRGFLNMGALGAASMMLPAGVTRPALAAAPLAPVKEEEAVVAFSHVGPISDEGWTWAHHQGVLAVQEAYPKLKKVLEVENVPYSADATRTFRQFVSEGASVVFDTSSKGDFLYEVVKRSPEVAFLECDGHTVEGNLGWYYIAHWYPTYVLGVAAGHLSKSGRLGYVASFPVPSVFCSTNAFLMGARSVNPKATLQTIVINSWFDPQAAAQAGTALIDNGCDFLFGIMDEAAYLQVAEKRGVWAAMWNTDIRRYGPSAYVSSIIIDFRKFYVDQVGKRLAGTWAPGEFILPLGGGVDRDAWGEKVPKEVAAAADAVRDKILGGWSPFAGEIKDASGAVRLAAGQTMSEKDLYDWDWSIEGISGLNA</sequence>
<dbReference type="CDD" id="cd19963">
    <property type="entry name" value="PBP1_BMP-like"/>
    <property type="match status" value="1"/>
</dbReference>
<reference evidence="4 5" key="1">
    <citation type="submission" date="2016-09" db="EMBL/GenBank/DDBJ databases">
        <title>Rhizobium sp. nov., a novel species isolated from the rice rhizosphere.</title>
        <authorList>
            <person name="Zhao J."/>
            <person name="Zhang X."/>
        </authorList>
    </citation>
    <scope>NUCLEOTIDE SEQUENCE [LARGE SCALE GENOMIC DNA]</scope>
    <source>
        <strain evidence="4 5">1.7048</strain>
    </source>
</reference>
<dbReference type="Gene3D" id="3.40.50.2300">
    <property type="match status" value="2"/>
</dbReference>
<comment type="caution">
    <text evidence="4">The sequence shown here is derived from an EMBL/GenBank/DDBJ whole genome shotgun (WGS) entry which is preliminary data.</text>
</comment>
<evidence type="ECO:0000256" key="2">
    <source>
        <dbReference type="SAM" id="SignalP"/>
    </source>
</evidence>
<keyword evidence="1 2" id="KW-0732">Signal</keyword>
<dbReference type="InterPro" id="IPR052910">
    <property type="entry name" value="ABC-Purine-Binding"/>
</dbReference>
<dbReference type="InterPro" id="IPR003760">
    <property type="entry name" value="PnrA-like"/>
</dbReference>
<dbReference type="InterPro" id="IPR006311">
    <property type="entry name" value="TAT_signal"/>
</dbReference>
<gene>
    <name evidence="4" type="ORF">BJF93_14945</name>
</gene>
<accession>A0A1Q9AXT9</accession>
<dbReference type="AlphaFoldDB" id="A0A1Q9AXT9"/>
<organism evidence="4 5">
    <name type="scientific">Xaviernesmea oryzae</name>
    <dbReference type="NCBI Taxonomy" id="464029"/>
    <lineage>
        <taxon>Bacteria</taxon>
        <taxon>Pseudomonadati</taxon>
        <taxon>Pseudomonadota</taxon>
        <taxon>Alphaproteobacteria</taxon>
        <taxon>Hyphomicrobiales</taxon>
        <taxon>Rhizobiaceae</taxon>
        <taxon>Rhizobium/Agrobacterium group</taxon>
        <taxon>Xaviernesmea</taxon>
    </lineage>
</organism>
<dbReference type="PANTHER" id="PTHR43208">
    <property type="entry name" value="ABC TRANSPORTER SUBSTRATE-BINDING PROTEIN"/>
    <property type="match status" value="1"/>
</dbReference>
<proteinExistence type="predicted"/>
<dbReference type="EMBL" id="MKIP01000037">
    <property type="protein sequence ID" value="OLP60257.1"/>
    <property type="molecule type" value="Genomic_DNA"/>
</dbReference>
<feature type="signal peptide" evidence="2">
    <location>
        <begin position="1"/>
        <end position="35"/>
    </location>
</feature>
<dbReference type="PANTHER" id="PTHR43208:SF1">
    <property type="entry name" value="ABC TRANSPORTER SUBSTRATE-BINDING PROTEIN"/>
    <property type="match status" value="1"/>
</dbReference>
<feature type="chain" id="PRO_5010365574" evidence="2">
    <location>
        <begin position="36"/>
        <end position="373"/>
    </location>
</feature>